<feature type="compositionally biased region" description="Polar residues" evidence="2">
    <location>
        <begin position="90"/>
        <end position="125"/>
    </location>
</feature>
<dbReference type="InterPro" id="IPR042001">
    <property type="entry name" value="Sortase_F"/>
</dbReference>
<dbReference type="InterPro" id="IPR023365">
    <property type="entry name" value="Sortase_dom-sf"/>
</dbReference>
<protein>
    <submittedName>
        <fullName evidence="4">Sortase family protein</fullName>
    </submittedName>
</protein>
<feature type="region of interest" description="Disordered" evidence="2">
    <location>
        <begin position="193"/>
        <end position="237"/>
    </location>
</feature>
<organism evidence="4 5">
    <name type="scientific">Amycolatopsis pretoriensis</name>
    <dbReference type="NCBI Taxonomy" id="218821"/>
    <lineage>
        <taxon>Bacteria</taxon>
        <taxon>Bacillati</taxon>
        <taxon>Actinomycetota</taxon>
        <taxon>Actinomycetes</taxon>
        <taxon>Pseudonocardiales</taxon>
        <taxon>Pseudonocardiaceae</taxon>
        <taxon>Amycolatopsis</taxon>
    </lineage>
</organism>
<dbReference type="GO" id="GO:0016787">
    <property type="term" value="F:hydrolase activity"/>
    <property type="evidence" value="ECO:0007669"/>
    <property type="project" value="UniProtKB-KW"/>
</dbReference>
<feature type="compositionally biased region" description="Pro residues" evidence="2">
    <location>
        <begin position="198"/>
        <end position="207"/>
    </location>
</feature>
<feature type="compositionally biased region" description="Low complexity" evidence="2">
    <location>
        <begin position="72"/>
        <end position="81"/>
    </location>
</feature>
<evidence type="ECO:0000313" key="4">
    <source>
        <dbReference type="EMBL" id="SEF27238.1"/>
    </source>
</evidence>
<gene>
    <name evidence="4" type="ORF">SAMN05421837_103696</name>
</gene>
<feature type="compositionally biased region" description="Low complexity" evidence="2">
    <location>
        <begin position="208"/>
        <end position="222"/>
    </location>
</feature>
<dbReference type="AlphaFoldDB" id="A0A1H5QPG8"/>
<dbReference type="Proteomes" id="UP000198878">
    <property type="component" value="Unassembled WGS sequence"/>
</dbReference>
<evidence type="ECO:0000313" key="5">
    <source>
        <dbReference type="Proteomes" id="UP000198878"/>
    </source>
</evidence>
<accession>A0A1H5QPG8</accession>
<proteinExistence type="predicted"/>
<reference evidence="5" key="1">
    <citation type="submission" date="2016-10" db="EMBL/GenBank/DDBJ databases">
        <authorList>
            <person name="Varghese N."/>
            <person name="Submissions S."/>
        </authorList>
    </citation>
    <scope>NUCLEOTIDE SEQUENCE [LARGE SCALE GENOMIC DNA]</scope>
    <source>
        <strain evidence="5">DSM 44654</strain>
    </source>
</reference>
<sequence length="372" mass="37117">MARTKAEGWSADDDGTLYRPGTGRPASGAGGWFEPSPAGDGGRADADPGAAAGGRAEAGPTWATNDHTGSRAAAGTTAQAAPNPDWAASNPATAATTDQASANPGWTAAGTTSRTTPNPGWTTDDTWAGWGEADPGGEWAPRKPQRGRLLAGFALGAATVLAIQFGGTVVTSPPVAVVAGTALPAAGAAAAPAARPATPAPPPPPAPATTSTAPAAPAAQTSTPPPPQQPGTVRLPAGGTASLVRKDLGPDGELPVPADLRQATWWGADLTAAGGASVFAGHVNWRGATGPFAELWSARIGGGVTIVDSAGKTWRYRISQLVTVHKNDLPARADDLFGQSGPHRVVLVTCGGRWVGGSDGYEENRVVVADPA</sequence>
<evidence type="ECO:0000256" key="1">
    <source>
        <dbReference type="ARBA" id="ARBA00022801"/>
    </source>
</evidence>
<name>A0A1H5QPG8_9PSEU</name>
<dbReference type="Gene3D" id="2.40.260.10">
    <property type="entry name" value="Sortase"/>
    <property type="match status" value="1"/>
</dbReference>
<dbReference type="STRING" id="218821.SAMN05421837_103696"/>
<evidence type="ECO:0000256" key="3">
    <source>
        <dbReference type="SAM" id="Phobius"/>
    </source>
</evidence>
<feature type="transmembrane region" description="Helical" evidence="3">
    <location>
        <begin position="149"/>
        <end position="167"/>
    </location>
</feature>
<feature type="region of interest" description="Disordered" evidence="2">
    <location>
        <begin position="1"/>
        <end position="143"/>
    </location>
</feature>
<keyword evidence="3" id="KW-0812">Transmembrane</keyword>
<dbReference type="SUPFAM" id="SSF63817">
    <property type="entry name" value="Sortase"/>
    <property type="match status" value="1"/>
</dbReference>
<keyword evidence="1" id="KW-0378">Hydrolase</keyword>
<dbReference type="Pfam" id="PF04203">
    <property type="entry name" value="Sortase"/>
    <property type="match status" value="1"/>
</dbReference>
<dbReference type="EMBL" id="FNUJ01000003">
    <property type="protein sequence ID" value="SEF27238.1"/>
    <property type="molecule type" value="Genomic_DNA"/>
</dbReference>
<evidence type="ECO:0000256" key="2">
    <source>
        <dbReference type="SAM" id="MobiDB-lite"/>
    </source>
</evidence>
<dbReference type="InterPro" id="IPR005754">
    <property type="entry name" value="Sortase"/>
</dbReference>
<feature type="compositionally biased region" description="Low complexity" evidence="2">
    <location>
        <begin position="47"/>
        <end position="60"/>
    </location>
</feature>
<keyword evidence="3" id="KW-0472">Membrane</keyword>
<keyword evidence="3" id="KW-1133">Transmembrane helix</keyword>
<keyword evidence="5" id="KW-1185">Reference proteome</keyword>
<dbReference type="CDD" id="cd05829">
    <property type="entry name" value="Sortase_F"/>
    <property type="match status" value="1"/>
</dbReference>